<keyword evidence="5" id="KW-1185">Reference proteome</keyword>
<evidence type="ECO:0000313" key="2">
    <source>
        <dbReference type="EMBL" id="GAL73407.1"/>
    </source>
</evidence>
<accession>A0A090X107</accession>
<dbReference type="Proteomes" id="UP000029641">
    <property type="component" value="Unassembled WGS sequence"/>
</dbReference>
<evidence type="ECO:0000313" key="4">
    <source>
        <dbReference type="Proteomes" id="UP000029646"/>
    </source>
</evidence>
<dbReference type="InterPro" id="IPR011467">
    <property type="entry name" value="DUF1573"/>
</dbReference>
<name>A0A090X107_9FLAO</name>
<dbReference type="Proteomes" id="UP000030184">
    <property type="component" value="Unassembled WGS sequence"/>
</dbReference>
<reference evidence="5" key="1">
    <citation type="journal article" date="2014" name="Genome Announc.">
        <title>Draft Genome Sequence of Marine Flavobacterium Jejuia pallidilutea Strain 11shimoA1 and Pigmentation Mutants.</title>
        <authorList>
            <person name="Takatani N."/>
            <person name="Nakanishi M."/>
            <person name="Meirelles P."/>
            <person name="Mino S."/>
            <person name="Suda W."/>
            <person name="Oshima K."/>
            <person name="Hattori M."/>
            <person name="Ohkuma M."/>
            <person name="Hosokawa M."/>
            <person name="Miyashita K."/>
            <person name="Thompson F.L."/>
            <person name="Niwa A."/>
            <person name="Sawabe T."/>
            <person name="Sawabe T."/>
        </authorList>
    </citation>
    <scope>NUCLEOTIDE SEQUENCE [LARGE SCALE GENOMIC DNA]</scope>
    <source>
        <strain evidence="5">JCM 19538</strain>
    </source>
</reference>
<dbReference type="EMBL" id="BBNR01000050">
    <property type="protein sequence ID" value="GAL69169.1"/>
    <property type="molecule type" value="Genomic_DNA"/>
</dbReference>
<sequence>MSKSDSLVEVSHIIKNIGEHDLFLSELKTSCGCTGVNIDKNAIKPGDSTFVRLDIDLKDKYGPLGIYTKFVANTKEGYHSLFIKMIIK</sequence>
<dbReference type="Gene3D" id="2.60.40.10">
    <property type="entry name" value="Immunoglobulins"/>
    <property type="match status" value="1"/>
</dbReference>
<dbReference type="EMBL" id="BBNS01000062">
    <property type="protein sequence ID" value="GAL73407.1"/>
    <property type="molecule type" value="Genomic_DNA"/>
</dbReference>
<dbReference type="AlphaFoldDB" id="A0A090X107"/>
<evidence type="ECO:0000313" key="1">
    <source>
        <dbReference type="EMBL" id="GAL69169.1"/>
    </source>
</evidence>
<protein>
    <recommendedName>
        <fullName evidence="6">DUF1573 domain-containing protein</fullName>
    </recommendedName>
</protein>
<dbReference type="Pfam" id="PF07610">
    <property type="entry name" value="DUF1573"/>
    <property type="match status" value="1"/>
</dbReference>
<comment type="caution">
    <text evidence="2">The sequence shown here is derived from an EMBL/GenBank/DDBJ whole genome shotgun (WGS) entry which is preliminary data.</text>
</comment>
<proteinExistence type="predicted"/>
<evidence type="ECO:0000313" key="5">
    <source>
        <dbReference type="Proteomes" id="UP000030184"/>
    </source>
</evidence>
<dbReference type="Proteomes" id="UP000029646">
    <property type="component" value="Unassembled WGS sequence"/>
</dbReference>
<gene>
    <name evidence="1" type="ORF">JCM19301_292</name>
    <name evidence="2" type="ORF">JCM19302_1209</name>
    <name evidence="3" type="ORF">JCM19538_2758</name>
</gene>
<evidence type="ECO:0000313" key="3">
    <source>
        <dbReference type="EMBL" id="GAL89712.1"/>
    </source>
</evidence>
<dbReference type="InterPro" id="IPR013783">
    <property type="entry name" value="Ig-like_fold"/>
</dbReference>
<dbReference type="EMBL" id="BBNY01000026">
    <property type="protein sequence ID" value="GAL89712.1"/>
    <property type="molecule type" value="Genomic_DNA"/>
</dbReference>
<evidence type="ECO:0008006" key="6">
    <source>
        <dbReference type="Google" id="ProtNLM"/>
    </source>
</evidence>
<dbReference type="STRING" id="504487.JCM19538_2758"/>
<organism evidence="2 4">
    <name type="scientific">Jejuia pallidilutea</name>
    <dbReference type="NCBI Taxonomy" id="504487"/>
    <lineage>
        <taxon>Bacteria</taxon>
        <taxon>Pseudomonadati</taxon>
        <taxon>Bacteroidota</taxon>
        <taxon>Flavobacteriia</taxon>
        <taxon>Flavobacteriales</taxon>
        <taxon>Flavobacteriaceae</taxon>
        <taxon>Jejuia</taxon>
    </lineage>
</organism>